<evidence type="ECO:0000313" key="2">
    <source>
        <dbReference type="Proteomes" id="UP001190700"/>
    </source>
</evidence>
<feature type="non-terminal residue" evidence="1">
    <location>
        <position position="1"/>
    </location>
</feature>
<organism evidence="1 2">
    <name type="scientific">Cymbomonas tetramitiformis</name>
    <dbReference type="NCBI Taxonomy" id="36881"/>
    <lineage>
        <taxon>Eukaryota</taxon>
        <taxon>Viridiplantae</taxon>
        <taxon>Chlorophyta</taxon>
        <taxon>Pyramimonadophyceae</taxon>
        <taxon>Pyramimonadales</taxon>
        <taxon>Pyramimonadaceae</taxon>
        <taxon>Cymbomonas</taxon>
    </lineage>
</organism>
<proteinExistence type="predicted"/>
<accession>A0AAE0FCW1</accession>
<gene>
    <name evidence="1" type="ORF">CYMTET_33587</name>
</gene>
<reference evidence="1 2" key="1">
    <citation type="journal article" date="2015" name="Genome Biol. Evol.">
        <title>Comparative Genomics of a Bacterivorous Green Alga Reveals Evolutionary Causalities and Consequences of Phago-Mixotrophic Mode of Nutrition.</title>
        <authorList>
            <person name="Burns J.A."/>
            <person name="Paasch A."/>
            <person name="Narechania A."/>
            <person name="Kim E."/>
        </authorList>
    </citation>
    <scope>NUCLEOTIDE SEQUENCE [LARGE SCALE GENOMIC DNA]</scope>
    <source>
        <strain evidence="1 2">PLY_AMNH</strain>
    </source>
</reference>
<protein>
    <submittedName>
        <fullName evidence="1">Uncharacterized protein</fullName>
    </submittedName>
</protein>
<dbReference type="EMBL" id="LGRX02020668">
    <property type="protein sequence ID" value="KAK3257322.1"/>
    <property type="molecule type" value="Genomic_DNA"/>
</dbReference>
<dbReference type="AlphaFoldDB" id="A0AAE0FCW1"/>
<sequence>INLVVKAMEDAKGKTDLGFYESILRDYTIASYIFRPCTHDPLAHEPVIEETPEGLVHRRSTRVTMFNPGSFKGTREHPSPPFKLGCLGFGSCLWEKEEGGIEQGIEEQE</sequence>
<evidence type="ECO:0000313" key="1">
    <source>
        <dbReference type="EMBL" id="KAK3257322.1"/>
    </source>
</evidence>
<name>A0AAE0FCW1_9CHLO</name>
<keyword evidence="2" id="KW-1185">Reference proteome</keyword>
<comment type="caution">
    <text evidence="1">The sequence shown here is derived from an EMBL/GenBank/DDBJ whole genome shotgun (WGS) entry which is preliminary data.</text>
</comment>
<dbReference type="Proteomes" id="UP001190700">
    <property type="component" value="Unassembled WGS sequence"/>
</dbReference>